<evidence type="ECO:0008006" key="3">
    <source>
        <dbReference type="Google" id="ProtNLM"/>
    </source>
</evidence>
<dbReference type="EMBL" id="JAGIZB010000010">
    <property type="protein sequence ID" value="MBP0445483.1"/>
    <property type="molecule type" value="Genomic_DNA"/>
</dbReference>
<organism evidence="1 2">
    <name type="scientific">Pararoseomonas baculiformis</name>
    <dbReference type="NCBI Taxonomy" id="2820812"/>
    <lineage>
        <taxon>Bacteria</taxon>
        <taxon>Pseudomonadati</taxon>
        <taxon>Pseudomonadota</taxon>
        <taxon>Alphaproteobacteria</taxon>
        <taxon>Acetobacterales</taxon>
        <taxon>Acetobacteraceae</taxon>
        <taxon>Pararoseomonas</taxon>
    </lineage>
</organism>
<keyword evidence="2" id="KW-1185">Reference proteome</keyword>
<reference evidence="1 2" key="1">
    <citation type="submission" date="2021-03" db="EMBL/GenBank/DDBJ databases">
        <authorList>
            <person name="So Y."/>
        </authorList>
    </citation>
    <scope>NUCLEOTIDE SEQUENCE [LARGE SCALE GENOMIC DNA]</scope>
    <source>
        <strain evidence="1 2">SSH11</strain>
    </source>
</reference>
<sequence>MERRGSRTAGWGWRLTRDDETFKTGPGGYRSAEEAYAAAQAELGRGPRLR</sequence>
<dbReference type="RefSeq" id="WP_209379733.1">
    <property type="nucleotide sequence ID" value="NZ_JAGIZB010000010.1"/>
</dbReference>
<gene>
    <name evidence="1" type="ORF">J8J14_11910</name>
</gene>
<accession>A0ABS4AEN1</accession>
<name>A0ABS4AEN1_9PROT</name>
<protein>
    <recommendedName>
        <fullName evidence="3">AP2/ERF domain-containing protein</fullName>
    </recommendedName>
</protein>
<evidence type="ECO:0000313" key="2">
    <source>
        <dbReference type="Proteomes" id="UP000681594"/>
    </source>
</evidence>
<proteinExistence type="predicted"/>
<evidence type="ECO:0000313" key="1">
    <source>
        <dbReference type="EMBL" id="MBP0445483.1"/>
    </source>
</evidence>
<comment type="caution">
    <text evidence="1">The sequence shown here is derived from an EMBL/GenBank/DDBJ whole genome shotgun (WGS) entry which is preliminary data.</text>
</comment>
<dbReference type="Proteomes" id="UP000681594">
    <property type="component" value="Unassembled WGS sequence"/>
</dbReference>